<evidence type="ECO:0000259" key="1">
    <source>
        <dbReference type="Pfam" id="PF06985"/>
    </source>
</evidence>
<dbReference type="Pfam" id="PF06985">
    <property type="entry name" value="HET"/>
    <property type="match status" value="1"/>
</dbReference>
<protein>
    <recommendedName>
        <fullName evidence="1">Heterokaryon incompatibility domain-containing protein</fullName>
    </recommendedName>
</protein>
<dbReference type="PANTHER" id="PTHR24148:SF64">
    <property type="entry name" value="HETEROKARYON INCOMPATIBILITY DOMAIN-CONTAINING PROTEIN"/>
    <property type="match status" value="1"/>
</dbReference>
<accession>A0AAN8EDV8</accession>
<gene>
    <name evidence="2" type="ORF">OHC33_007173</name>
</gene>
<sequence length="820" mass="93519">MTYQYQSLHHDDAIRLLKLHPAAKAEDQIRCDLEEHMLCDISAYEAVSYVWGTSAGHTSVLCVDKDFRVTHNLAAALRRFRTSDENRYLWVDAICINQNDISERNEQVKMMQKIYQNASRVLVWLGAADMAVHAAVQLIDQMFIVACRYWGFDSNETVHFDDVDDFVDFPSTPAIPPSGSDEWQPLIDFFSREWFQRTWIVQEVTAARVVTAFCGNYELSWQRIGVAASWVQKQITKGDFNHFSEFENSNVYKAMVLYDKPYLQQQDFLDLLAQLRDFAATDKKDKVYALLGLEPFSTLPRSIQIDYNKSKVEVYKDVVEVSLKYHKDLSILSFIHHSSAIDETWPTFVPPWDTAPTAANLLGQSPGFESYASGEVKLDAFGYKLTDTSLTLYGLSLGSINIVGELMSADHFRGMSDHFEHDKHPVQRFWKHHLNAFQDYRKVPSVDLLVIRLCLTMTAAQNSNYEKVDRAFDDGRNHIDGHLADYAAYIQNFDSESAALRLIVQDLNEEDDYTGDPTKFEIAASRVCDDRRLFLFGDEFIGLGPNVLQAEDQLCILFGGQHLYILRPRGGCHQLVGECFVQGLMWGEGSEAYRDGQQQTKNTPLRRQTISDSGIEPARKRIRFNTGVDAFLAEHSLRPRVLDYEKAGFAALLNSGDYKHLDLRDLIATLVYIVDGPQGAEHLIDGQMKTYKCTVLAADHEGATEATSWKQFRIEKGDYRVVILIDLHERCSNVPMSDVDRGLAAQDADIKLVYGEAENWFEELGRCFWRLQESPECSFGPDGTFWGSEWADAPDYNKHESWIMDLTAKLVLDKIIKRAK</sequence>
<proteinExistence type="predicted"/>
<organism evidence="2 3">
    <name type="scientific">Knufia fluminis</name>
    <dbReference type="NCBI Taxonomy" id="191047"/>
    <lineage>
        <taxon>Eukaryota</taxon>
        <taxon>Fungi</taxon>
        <taxon>Dikarya</taxon>
        <taxon>Ascomycota</taxon>
        <taxon>Pezizomycotina</taxon>
        <taxon>Eurotiomycetes</taxon>
        <taxon>Chaetothyriomycetidae</taxon>
        <taxon>Chaetothyriales</taxon>
        <taxon>Trichomeriaceae</taxon>
        <taxon>Knufia</taxon>
    </lineage>
</organism>
<dbReference type="InterPro" id="IPR010730">
    <property type="entry name" value="HET"/>
</dbReference>
<dbReference type="PANTHER" id="PTHR24148">
    <property type="entry name" value="ANKYRIN REPEAT DOMAIN-CONTAINING PROTEIN 39 HOMOLOG-RELATED"/>
    <property type="match status" value="1"/>
</dbReference>
<keyword evidence="3" id="KW-1185">Reference proteome</keyword>
<comment type="caution">
    <text evidence="2">The sequence shown here is derived from an EMBL/GenBank/DDBJ whole genome shotgun (WGS) entry which is preliminary data.</text>
</comment>
<dbReference type="AlphaFoldDB" id="A0AAN8EDV8"/>
<dbReference type="Pfam" id="PF26639">
    <property type="entry name" value="Het-6_barrel"/>
    <property type="match status" value="1"/>
</dbReference>
<feature type="domain" description="Heterokaryon incompatibility" evidence="1">
    <location>
        <begin position="44"/>
        <end position="203"/>
    </location>
</feature>
<evidence type="ECO:0000313" key="2">
    <source>
        <dbReference type="EMBL" id="KAK5951880.1"/>
    </source>
</evidence>
<name>A0AAN8EDV8_9EURO</name>
<dbReference type="Proteomes" id="UP001316803">
    <property type="component" value="Unassembled WGS sequence"/>
</dbReference>
<dbReference type="InterPro" id="IPR052895">
    <property type="entry name" value="HetReg/Transcr_Mod"/>
</dbReference>
<dbReference type="EMBL" id="JAKLMC020000018">
    <property type="protein sequence ID" value="KAK5951880.1"/>
    <property type="molecule type" value="Genomic_DNA"/>
</dbReference>
<reference evidence="2 3" key="1">
    <citation type="submission" date="2022-12" db="EMBL/GenBank/DDBJ databases">
        <title>Genomic features and morphological characterization of a novel Knufia sp. strain isolated from spacecraft assembly facility.</title>
        <authorList>
            <person name="Teixeira M."/>
            <person name="Chander A.M."/>
            <person name="Stajich J.E."/>
            <person name="Venkateswaran K."/>
        </authorList>
    </citation>
    <scope>NUCLEOTIDE SEQUENCE [LARGE SCALE GENOMIC DNA]</scope>
    <source>
        <strain evidence="2 3">FJI-L2-BK-P2</strain>
    </source>
</reference>
<evidence type="ECO:0000313" key="3">
    <source>
        <dbReference type="Proteomes" id="UP001316803"/>
    </source>
</evidence>